<reference evidence="2" key="1">
    <citation type="submission" date="2020-02" db="EMBL/GenBank/DDBJ databases">
        <authorList>
            <person name="Meier V. D."/>
        </authorList>
    </citation>
    <scope>NUCLEOTIDE SEQUENCE</scope>
    <source>
        <strain evidence="2">AVDCRST_MAG91</strain>
    </source>
</reference>
<organism evidence="2">
    <name type="scientific">uncultured Sphingomonadaceae bacterium</name>
    <dbReference type="NCBI Taxonomy" id="169976"/>
    <lineage>
        <taxon>Bacteria</taxon>
        <taxon>Pseudomonadati</taxon>
        <taxon>Pseudomonadota</taxon>
        <taxon>Alphaproteobacteria</taxon>
        <taxon>Sphingomonadales</taxon>
        <taxon>Sphingomonadaceae</taxon>
        <taxon>environmental samples</taxon>
    </lineage>
</organism>
<feature type="non-terminal residue" evidence="2">
    <location>
        <position position="93"/>
    </location>
</feature>
<gene>
    <name evidence="2" type="ORF">AVDCRST_MAG91-951</name>
</gene>
<name>A0A6J4SNZ7_9SPHN</name>
<dbReference type="EMBL" id="CADCVX010000217">
    <property type="protein sequence ID" value="CAA9499160.1"/>
    <property type="molecule type" value="Genomic_DNA"/>
</dbReference>
<sequence>GRRRGHRFGQRGQDRGRARRRGGKRGAALLPIGRRHGEDGGLGQSVSGARANSRARRTGRGSGGQGGAAEEGVAGCGQAGCGRASDSAERPRL</sequence>
<feature type="compositionally biased region" description="Gly residues" evidence="1">
    <location>
        <begin position="60"/>
        <end position="80"/>
    </location>
</feature>
<feature type="region of interest" description="Disordered" evidence="1">
    <location>
        <begin position="1"/>
        <end position="93"/>
    </location>
</feature>
<proteinExistence type="predicted"/>
<protein>
    <submittedName>
        <fullName evidence="2">Uncharacterized protein</fullName>
    </submittedName>
</protein>
<dbReference type="AlphaFoldDB" id="A0A6J4SNZ7"/>
<evidence type="ECO:0000256" key="1">
    <source>
        <dbReference type="SAM" id="MobiDB-lite"/>
    </source>
</evidence>
<evidence type="ECO:0000313" key="2">
    <source>
        <dbReference type="EMBL" id="CAA9499160.1"/>
    </source>
</evidence>
<feature type="non-terminal residue" evidence="2">
    <location>
        <position position="1"/>
    </location>
</feature>
<accession>A0A6J4SNZ7</accession>